<dbReference type="InterPro" id="IPR011010">
    <property type="entry name" value="DNA_brk_join_enz"/>
</dbReference>
<keyword evidence="3" id="KW-0233">DNA recombination</keyword>
<protein>
    <recommendedName>
        <fullName evidence="4">Tyr recombinase domain-containing protein</fullName>
    </recommendedName>
</protein>
<dbReference type="InterPro" id="IPR013762">
    <property type="entry name" value="Integrase-like_cat_sf"/>
</dbReference>
<dbReference type="Proteomes" id="UP000325333">
    <property type="component" value="Unassembled WGS sequence"/>
</dbReference>
<gene>
    <name evidence="5" type="ORF">FH063_005081</name>
</gene>
<dbReference type="PANTHER" id="PTHR19375">
    <property type="entry name" value="HEAT SHOCK PROTEIN 70KDA"/>
    <property type="match status" value="1"/>
</dbReference>
<dbReference type="GO" id="GO:0003677">
    <property type="term" value="F:DNA binding"/>
    <property type="evidence" value="ECO:0007669"/>
    <property type="project" value="InterPro"/>
</dbReference>
<evidence type="ECO:0000256" key="2">
    <source>
        <dbReference type="ARBA" id="ARBA00022840"/>
    </source>
</evidence>
<dbReference type="Gene3D" id="2.60.34.10">
    <property type="entry name" value="Substrate Binding Domain Of DNAk, Chain A, domain 1"/>
    <property type="match status" value="1"/>
</dbReference>
<dbReference type="GO" id="GO:0005524">
    <property type="term" value="F:ATP binding"/>
    <property type="evidence" value="ECO:0007669"/>
    <property type="project" value="UniProtKB-KW"/>
</dbReference>
<comment type="caution">
    <text evidence="5">The sequence shown here is derived from an EMBL/GenBank/DDBJ whole genome shotgun (WGS) entry which is preliminary data.</text>
</comment>
<dbReference type="AlphaFoldDB" id="A0A5B0KW00"/>
<sequence>MTIRVFQGEREMAADNKLLGQFDLVGIPPAPRGVPQIEVTFDIDANGIVSVTAKDKATGKEQQIRIQASGGLSEADIQRMVKDAEAHAEEDRKRRELVDARNQADAAMYTAEKQLQEHGTRVSETERKPVEDALNALREAVGGDDIDRIRQRIDTLSQALTRFGETIHRAAADTGICIRRSKTDPEGEGAEVWLSAEAMAALAAWRVVAPRWPDSITGAPTREGVFVFGHLRRGGPGERMSPAAVRRVVVRRTGAADPLAVGFSGHSLRVDAAQDLLAAGVDLAGLMQAGRWASPQMPARYTERLRAVRGAVARIRRSRQRGDHGQDPL</sequence>
<reference evidence="5 6" key="1">
    <citation type="submission" date="2019-07" db="EMBL/GenBank/DDBJ databases">
        <title>Genome sequencing of the stress-tolerant strain Azospirillum brasilense Az19.</title>
        <authorList>
            <person name="Maroniche G.A."/>
            <person name="Garcia J.E."/>
            <person name="Pagnussat L."/>
            <person name="Amenta M."/>
            <person name="Creus C.M."/>
        </authorList>
    </citation>
    <scope>NUCLEOTIDE SEQUENCE [LARGE SCALE GENOMIC DNA]</scope>
    <source>
        <strain evidence="5 6">Az19</strain>
    </source>
</reference>
<dbReference type="GO" id="GO:0006310">
    <property type="term" value="P:DNA recombination"/>
    <property type="evidence" value="ECO:0007669"/>
    <property type="project" value="UniProtKB-KW"/>
</dbReference>
<accession>A0A5B0KW00</accession>
<dbReference type="SUPFAM" id="SSF100920">
    <property type="entry name" value="Heat shock protein 70kD (HSP70), peptide-binding domain"/>
    <property type="match status" value="1"/>
</dbReference>
<dbReference type="EMBL" id="VEWN01000005">
    <property type="protein sequence ID" value="KAA1056106.1"/>
    <property type="molecule type" value="Genomic_DNA"/>
</dbReference>
<organism evidence="5 6">
    <name type="scientific">Azospirillum argentinense</name>
    <dbReference type="NCBI Taxonomy" id="2970906"/>
    <lineage>
        <taxon>Bacteria</taxon>
        <taxon>Pseudomonadati</taxon>
        <taxon>Pseudomonadota</taxon>
        <taxon>Alphaproteobacteria</taxon>
        <taxon>Rhodospirillales</taxon>
        <taxon>Azospirillaceae</taxon>
        <taxon>Azospirillum</taxon>
    </lineage>
</organism>
<dbReference type="Gene3D" id="1.10.443.10">
    <property type="entry name" value="Intergrase catalytic core"/>
    <property type="match status" value="1"/>
</dbReference>
<dbReference type="Pfam" id="PF00012">
    <property type="entry name" value="HSP70"/>
    <property type="match status" value="1"/>
</dbReference>
<dbReference type="GO" id="GO:0015074">
    <property type="term" value="P:DNA integration"/>
    <property type="evidence" value="ECO:0007669"/>
    <property type="project" value="InterPro"/>
</dbReference>
<evidence type="ECO:0000256" key="3">
    <source>
        <dbReference type="ARBA" id="ARBA00023172"/>
    </source>
</evidence>
<evidence type="ECO:0000256" key="1">
    <source>
        <dbReference type="ARBA" id="ARBA00022741"/>
    </source>
</evidence>
<evidence type="ECO:0000313" key="5">
    <source>
        <dbReference type="EMBL" id="KAA1056106.1"/>
    </source>
</evidence>
<name>A0A5B0KW00_9PROT</name>
<feature type="domain" description="Tyr recombinase" evidence="4">
    <location>
        <begin position="179"/>
        <end position="303"/>
    </location>
</feature>
<evidence type="ECO:0000259" key="4">
    <source>
        <dbReference type="Pfam" id="PF00589"/>
    </source>
</evidence>
<dbReference type="InterPro" id="IPR013126">
    <property type="entry name" value="Hsp_70_fam"/>
</dbReference>
<dbReference type="GO" id="GO:0140662">
    <property type="term" value="F:ATP-dependent protein folding chaperone"/>
    <property type="evidence" value="ECO:0007669"/>
    <property type="project" value="InterPro"/>
</dbReference>
<dbReference type="InterPro" id="IPR002104">
    <property type="entry name" value="Integrase_catalytic"/>
</dbReference>
<dbReference type="SUPFAM" id="SSF56349">
    <property type="entry name" value="DNA breaking-rejoining enzymes"/>
    <property type="match status" value="1"/>
</dbReference>
<keyword evidence="1" id="KW-0547">Nucleotide-binding</keyword>
<evidence type="ECO:0000313" key="6">
    <source>
        <dbReference type="Proteomes" id="UP000325333"/>
    </source>
</evidence>
<dbReference type="InterPro" id="IPR029047">
    <property type="entry name" value="HSP70_peptide-bd_sf"/>
</dbReference>
<dbReference type="Pfam" id="PF00589">
    <property type="entry name" value="Phage_integrase"/>
    <property type="match status" value="1"/>
</dbReference>
<keyword evidence="2" id="KW-0067">ATP-binding</keyword>
<proteinExistence type="predicted"/>